<dbReference type="PANTHER" id="PTHR43160">
    <property type="entry name" value="ACONITATE HYDRATASE B"/>
    <property type="match status" value="1"/>
</dbReference>
<evidence type="ECO:0000259" key="7">
    <source>
        <dbReference type="Pfam" id="PF00330"/>
    </source>
</evidence>
<dbReference type="Pfam" id="PF00694">
    <property type="entry name" value="Aconitase_C"/>
    <property type="match status" value="1"/>
</dbReference>
<dbReference type="Gene3D" id="3.30.499.10">
    <property type="entry name" value="Aconitase, domain 3"/>
    <property type="match status" value="2"/>
</dbReference>
<dbReference type="Proteomes" id="UP000824111">
    <property type="component" value="Unassembled WGS sequence"/>
</dbReference>
<dbReference type="SUPFAM" id="SSF52016">
    <property type="entry name" value="LeuD/IlvD-like"/>
    <property type="match status" value="1"/>
</dbReference>
<dbReference type="InterPro" id="IPR006250">
    <property type="entry name" value="Aconitase_put"/>
</dbReference>
<dbReference type="Pfam" id="PF00330">
    <property type="entry name" value="Aconitase"/>
    <property type="match status" value="1"/>
</dbReference>
<dbReference type="InterPro" id="IPR018136">
    <property type="entry name" value="Aconitase_4Fe-4S_BS"/>
</dbReference>
<dbReference type="PRINTS" id="PR00415">
    <property type="entry name" value="ACONITASE"/>
</dbReference>
<keyword evidence="6" id="KW-0411">Iron-sulfur</keyword>
<accession>A0A9D1LU86</accession>
<dbReference type="EMBL" id="DVND01000067">
    <property type="protein sequence ID" value="HIU48235.1"/>
    <property type="molecule type" value="Genomic_DNA"/>
</dbReference>
<keyword evidence="5" id="KW-0408">Iron</keyword>
<dbReference type="PROSITE" id="PS01244">
    <property type="entry name" value="ACONITASE_2"/>
    <property type="match status" value="1"/>
</dbReference>
<reference evidence="9" key="2">
    <citation type="journal article" date="2021" name="PeerJ">
        <title>Extensive microbial diversity within the chicken gut microbiome revealed by metagenomics and culture.</title>
        <authorList>
            <person name="Gilroy R."/>
            <person name="Ravi A."/>
            <person name="Getino M."/>
            <person name="Pursley I."/>
            <person name="Horton D.L."/>
            <person name="Alikhan N.F."/>
            <person name="Baker D."/>
            <person name="Gharbi K."/>
            <person name="Hall N."/>
            <person name="Watson M."/>
            <person name="Adriaenssens E.M."/>
            <person name="Foster-Nyarko E."/>
            <person name="Jarju S."/>
            <person name="Secka A."/>
            <person name="Antonio M."/>
            <person name="Oren A."/>
            <person name="Chaudhuri R.R."/>
            <person name="La Ragione R."/>
            <person name="Hildebrand F."/>
            <person name="Pallen M.J."/>
        </authorList>
    </citation>
    <scope>NUCLEOTIDE SEQUENCE</scope>
    <source>
        <strain evidence="9">ChiSjej4B22-9803</strain>
    </source>
</reference>
<dbReference type="InterPro" id="IPR036008">
    <property type="entry name" value="Aconitase_4Fe-4S_dom"/>
</dbReference>
<evidence type="ECO:0000256" key="4">
    <source>
        <dbReference type="ARBA" id="ARBA00022723"/>
    </source>
</evidence>
<dbReference type="PROSITE" id="PS00450">
    <property type="entry name" value="ACONITASE_1"/>
    <property type="match status" value="1"/>
</dbReference>
<comment type="caution">
    <text evidence="9">The sequence shown here is derived from an EMBL/GenBank/DDBJ whole genome shotgun (WGS) entry which is preliminary data.</text>
</comment>
<comment type="subunit">
    <text evidence="3">Monomer.</text>
</comment>
<dbReference type="Gene3D" id="3.20.19.10">
    <property type="entry name" value="Aconitase, domain 4"/>
    <property type="match status" value="1"/>
</dbReference>
<evidence type="ECO:0000313" key="9">
    <source>
        <dbReference type="EMBL" id="HIU48235.1"/>
    </source>
</evidence>
<evidence type="ECO:0000256" key="3">
    <source>
        <dbReference type="ARBA" id="ARBA00011245"/>
    </source>
</evidence>
<dbReference type="InterPro" id="IPR000573">
    <property type="entry name" value="AconitaseA/IPMdHydase_ssu_swvl"/>
</dbReference>
<feature type="domain" description="Aconitase/3-isopropylmalate dehydratase large subunit alpha/beta/alpha" evidence="7">
    <location>
        <begin position="7"/>
        <end position="284"/>
    </location>
</feature>
<comment type="cofactor">
    <cofactor evidence="1">
        <name>[4Fe-4S] cluster</name>
        <dbReference type="ChEBI" id="CHEBI:49883"/>
    </cofactor>
</comment>
<keyword evidence="9" id="KW-0456">Lyase</keyword>
<dbReference type="EC" id="4.2.1.3" evidence="9"/>
<dbReference type="NCBIfam" id="TIGR01342">
    <property type="entry name" value="acon_putative"/>
    <property type="match status" value="1"/>
</dbReference>
<dbReference type="AlphaFoldDB" id="A0A9D1LU86"/>
<dbReference type="SUPFAM" id="SSF53732">
    <property type="entry name" value="Aconitase iron-sulfur domain"/>
    <property type="match status" value="1"/>
</dbReference>
<protein>
    <submittedName>
        <fullName evidence="9">Aconitate hydratase</fullName>
        <ecNumber evidence="9">4.2.1.3</ecNumber>
    </submittedName>
</protein>
<sequence>MGLTLTEKILSAHLVDGEMVKGQEIGIRIDQTLTQDATGTMAYLEFEAMGVPRVKTERSVAYIDHNTLQNGFENADDHRFIGSVCKKHGIYFSRPGNGICHQVHLERFGVPGKTLIGSDSHTPTGGGLGMIAIGAGGMDVAVAMGGGAYYITCPQVVKVELTGKLQPWVAAKDVILEVLRRLSVKGGVGKVIEYVGEGVKTLSVPERATITNMGAELGATTSIFPSDEITRQFLKAQGREQDYTPLAADADAQYDAVVEINLSELVPMAACPHSPDNVKTVEEIGPMKIDQVCIGSCTNSSLMDMMKVAHILKGKTVHPDVSLSIAPGSKQVLNMLAKNGALSVMIDAGARILESACGPCIGMGQSPNSGGISLRTFNRNFEGRSGTKDGQVYLVSPELAAASALAGVLTDPRTLGDMPEFKLPEVFDINDNMIVPPVNEQDMDSVEILRGPNIKPFPVSEPLAETIDAPCSLKVGDNITTDHIMPAGAKILPLRSNIPEISKHCFAVCDEEFYKRALELGKSIIVGGANYGQGSSREHAALAPLYLGVKAVLVKSFARIHMANLVNAGILPLMFENEADYDKIDQGDELKIEHVAEQLRAGDTIEVQNATKGFTFKAKVSVSARQKEMLYAGGLLNYTKQNS</sequence>
<dbReference type="FunFam" id="3.30.499.10:FF:000019">
    <property type="entry name" value="Aconitate hydratase"/>
    <property type="match status" value="1"/>
</dbReference>
<name>A0A9D1LU86_9FIRM</name>
<dbReference type="CDD" id="cd01585">
    <property type="entry name" value="AcnA_Bact"/>
    <property type="match status" value="1"/>
</dbReference>
<feature type="domain" description="Aconitase A/isopropylmalate dehydratase small subunit swivel" evidence="8">
    <location>
        <begin position="522"/>
        <end position="577"/>
    </location>
</feature>
<dbReference type="InterPro" id="IPR015931">
    <property type="entry name" value="Acnase/IPM_dHydase_lsu_aba_1/3"/>
</dbReference>
<dbReference type="InterPro" id="IPR015928">
    <property type="entry name" value="Aconitase/3IPM_dehydase_swvl"/>
</dbReference>
<keyword evidence="4" id="KW-0479">Metal-binding</keyword>
<dbReference type="GO" id="GO:0003994">
    <property type="term" value="F:aconitate hydratase activity"/>
    <property type="evidence" value="ECO:0007669"/>
    <property type="project" value="UniProtKB-EC"/>
</dbReference>
<evidence type="ECO:0000256" key="6">
    <source>
        <dbReference type="ARBA" id="ARBA00023014"/>
    </source>
</evidence>
<dbReference type="PANTHER" id="PTHR43160:SF3">
    <property type="entry name" value="ACONITATE HYDRATASE, MITOCHONDRIAL"/>
    <property type="match status" value="1"/>
</dbReference>
<dbReference type="InterPro" id="IPR001030">
    <property type="entry name" value="Acoase/IPM_deHydtase_lsu_aba"/>
</dbReference>
<evidence type="ECO:0000259" key="8">
    <source>
        <dbReference type="Pfam" id="PF00694"/>
    </source>
</evidence>
<dbReference type="NCBIfam" id="NF005558">
    <property type="entry name" value="PRK07229.1"/>
    <property type="match status" value="1"/>
</dbReference>
<dbReference type="InterPro" id="IPR050926">
    <property type="entry name" value="Aconitase/IPM_isomerase"/>
</dbReference>
<dbReference type="GO" id="GO:0051539">
    <property type="term" value="F:4 iron, 4 sulfur cluster binding"/>
    <property type="evidence" value="ECO:0007669"/>
    <property type="project" value="TreeGrafter"/>
</dbReference>
<proteinExistence type="inferred from homology"/>
<evidence type="ECO:0000313" key="10">
    <source>
        <dbReference type="Proteomes" id="UP000824111"/>
    </source>
</evidence>
<dbReference type="GO" id="GO:0005829">
    <property type="term" value="C:cytosol"/>
    <property type="evidence" value="ECO:0007669"/>
    <property type="project" value="TreeGrafter"/>
</dbReference>
<dbReference type="GO" id="GO:0046872">
    <property type="term" value="F:metal ion binding"/>
    <property type="evidence" value="ECO:0007669"/>
    <property type="project" value="UniProtKB-KW"/>
</dbReference>
<evidence type="ECO:0000256" key="5">
    <source>
        <dbReference type="ARBA" id="ARBA00023004"/>
    </source>
</evidence>
<evidence type="ECO:0000256" key="1">
    <source>
        <dbReference type="ARBA" id="ARBA00001966"/>
    </source>
</evidence>
<organism evidence="9 10">
    <name type="scientific">Candidatus Avimonoglobus intestinipullorum</name>
    <dbReference type="NCBI Taxonomy" id="2840699"/>
    <lineage>
        <taxon>Bacteria</taxon>
        <taxon>Bacillati</taxon>
        <taxon>Bacillota</taxon>
        <taxon>Clostridia</taxon>
        <taxon>Eubacteriales</taxon>
        <taxon>Candidatus Avimonoglobus</taxon>
    </lineage>
</organism>
<dbReference type="GO" id="GO:0006099">
    <property type="term" value="P:tricarboxylic acid cycle"/>
    <property type="evidence" value="ECO:0007669"/>
    <property type="project" value="TreeGrafter"/>
</dbReference>
<gene>
    <name evidence="9" type="ORF">IAB04_02615</name>
</gene>
<reference evidence="9" key="1">
    <citation type="submission" date="2020-10" db="EMBL/GenBank/DDBJ databases">
        <authorList>
            <person name="Gilroy R."/>
        </authorList>
    </citation>
    <scope>NUCLEOTIDE SEQUENCE</scope>
    <source>
        <strain evidence="9">ChiSjej4B22-9803</strain>
    </source>
</reference>
<evidence type="ECO:0000256" key="2">
    <source>
        <dbReference type="ARBA" id="ARBA00007185"/>
    </source>
</evidence>
<comment type="similarity">
    <text evidence="2">Belongs to the aconitase/IPM isomerase family.</text>
</comment>
<dbReference type="NCBIfam" id="NF001614">
    <property type="entry name" value="PRK00402.1"/>
    <property type="match status" value="1"/>
</dbReference>